<evidence type="ECO:0000256" key="6">
    <source>
        <dbReference type="ARBA" id="ARBA00023065"/>
    </source>
</evidence>
<dbReference type="Gene3D" id="3.40.190.10">
    <property type="entry name" value="Periplasmic binding protein-like II"/>
    <property type="match status" value="2"/>
</dbReference>
<evidence type="ECO:0000256" key="8">
    <source>
        <dbReference type="ARBA" id="ARBA00024031"/>
    </source>
</evidence>
<dbReference type="CDD" id="cd13553">
    <property type="entry name" value="PBP2_NrtA_CpmA_like"/>
    <property type="match status" value="1"/>
</dbReference>
<dbReference type="PROSITE" id="PS51318">
    <property type="entry name" value="TAT"/>
    <property type="match status" value="1"/>
</dbReference>
<evidence type="ECO:0000256" key="2">
    <source>
        <dbReference type="ARBA" id="ARBA00022448"/>
    </source>
</evidence>
<comment type="similarity">
    <text evidence="8">Belongs to the CmpA/NrtA family.</text>
</comment>
<dbReference type="InterPro" id="IPR044527">
    <property type="entry name" value="NrtA/CpmA_ABC-bd_dom"/>
</dbReference>
<gene>
    <name evidence="9" type="ORF">IQ215_12285</name>
</gene>
<keyword evidence="7" id="KW-0472">Membrane</keyword>
<keyword evidence="2" id="KW-0813">Transport</keyword>
<protein>
    <submittedName>
        <fullName evidence="9">ABC transporter substrate-binding protein</fullName>
    </submittedName>
</protein>
<evidence type="ECO:0000313" key="10">
    <source>
        <dbReference type="Proteomes" id="UP000654604"/>
    </source>
</evidence>
<dbReference type="Pfam" id="PF13379">
    <property type="entry name" value="NMT1_2"/>
    <property type="match status" value="1"/>
</dbReference>
<keyword evidence="5" id="KW-0732">Signal</keyword>
<dbReference type="SUPFAM" id="SSF53850">
    <property type="entry name" value="Periplasmic binding protein-like II"/>
    <property type="match status" value="1"/>
</dbReference>
<accession>A0ABR9V8L1</accession>
<keyword evidence="4" id="KW-0997">Cell inner membrane</keyword>
<keyword evidence="3" id="KW-1003">Cell membrane</keyword>
<evidence type="ECO:0000256" key="4">
    <source>
        <dbReference type="ARBA" id="ARBA00022519"/>
    </source>
</evidence>
<dbReference type="RefSeq" id="WP_193801713.1">
    <property type="nucleotide sequence ID" value="NZ_JADEWC010000032.1"/>
</dbReference>
<dbReference type="PANTHER" id="PTHR30024:SF7">
    <property type="entry name" value="NITRATE_NITRITE BINDING PROTEIN NRTA"/>
    <property type="match status" value="1"/>
</dbReference>
<reference evidence="9 10" key="1">
    <citation type="submission" date="2020-10" db="EMBL/GenBank/DDBJ databases">
        <authorList>
            <person name="Castelo-Branco R."/>
            <person name="Eusebio N."/>
            <person name="Adriana R."/>
            <person name="Vieira A."/>
            <person name="Brugerolle De Fraissinette N."/>
            <person name="Rezende De Castro R."/>
            <person name="Schneider M.P."/>
            <person name="Vasconcelos V."/>
            <person name="Leao P.N."/>
        </authorList>
    </citation>
    <scope>NUCLEOTIDE SEQUENCE [LARGE SCALE GENOMIC DNA]</scope>
    <source>
        <strain evidence="9 10">LEGE 03274</strain>
    </source>
</reference>
<dbReference type="PANTHER" id="PTHR30024">
    <property type="entry name" value="ALIPHATIC SULFONATES-BINDING PROTEIN-RELATED"/>
    <property type="match status" value="1"/>
</dbReference>
<dbReference type="InterPro" id="IPR006311">
    <property type="entry name" value="TAT_signal"/>
</dbReference>
<keyword evidence="6" id="KW-0406">Ion transport</keyword>
<evidence type="ECO:0000313" key="9">
    <source>
        <dbReference type="EMBL" id="MBE9223476.1"/>
    </source>
</evidence>
<sequence length="435" mass="48225">MSRLSRRKFLVTSGLTAVGAAILHGCGADTNTTTNVEQVETIDMGENAPEITSAKFGFIALTDASPLIIALEKGIFAKYGMTDVEVLKQASWPVTRDNIELGSAGGGIDGAHILTPMPYQMTLGTTTNEPVPMYILARLNTNGQGISVSNAFPDVTLDSAERLQEAVAQAKAEGRDFTAAMTFPGGTHDLWMRYWLAANGVNPDGDASVVPVPPPQMVANMRTNTMDTFCVGEPWNAQLVGQGEGYSALVTGELWNNHPEKAFAMRKDWVDQHPKAARALLMAVLEAQQWCDRPENVEEMCQIVSQNKWFRVPYEDIVERSKGNIDFGTGRVEENFEYAMKFWRDNASYPYKSHDLWFLTENIRWGYIPQDTDTQALVEQVNREDLWREAAEAIGTPADQIPTETSRGVETFFDGTTFDPENPQAYLDSLEFKSI</sequence>
<keyword evidence="10" id="KW-1185">Reference proteome</keyword>
<dbReference type="Proteomes" id="UP000654604">
    <property type="component" value="Unassembled WGS sequence"/>
</dbReference>
<evidence type="ECO:0000256" key="7">
    <source>
        <dbReference type="ARBA" id="ARBA00023136"/>
    </source>
</evidence>
<evidence type="ECO:0000256" key="5">
    <source>
        <dbReference type="ARBA" id="ARBA00022729"/>
    </source>
</evidence>
<evidence type="ECO:0000256" key="3">
    <source>
        <dbReference type="ARBA" id="ARBA00022475"/>
    </source>
</evidence>
<name>A0ABR9V8L1_9CHRO</name>
<organism evidence="9 10">
    <name type="scientific">Cyanobacterium stanieri LEGE 03274</name>
    <dbReference type="NCBI Taxonomy" id="1828756"/>
    <lineage>
        <taxon>Bacteria</taxon>
        <taxon>Bacillati</taxon>
        <taxon>Cyanobacteriota</taxon>
        <taxon>Cyanophyceae</taxon>
        <taxon>Oscillatoriophycideae</taxon>
        <taxon>Chroococcales</taxon>
        <taxon>Geminocystaceae</taxon>
        <taxon>Cyanobacterium</taxon>
    </lineage>
</organism>
<dbReference type="EMBL" id="JADEWC010000032">
    <property type="protein sequence ID" value="MBE9223476.1"/>
    <property type="molecule type" value="Genomic_DNA"/>
</dbReference>
<evidence type="ECO:0000256" key="1">
    <source>
        <dbReference type="ARBA" id="ARBA00004533"/>
    </source>
</evidence>
<proteinExistence type="inferred from homology"/>
<comment type="subcellular location">
    <subcellularLocation>
        <location evidence="1">Cell inner membrane</location>
    </subcellularLocation>
</comment>
<comment type="caution">
    <text evidence="9">The sequence shown here is derived from an EMBL/GenBank/DDBJ whole genome shotgun (WGS) entry which is preliminary data.</text>
</comment>